<keyword evidence="3" id="KW-1133">Transmembrane helix</keyword>
<sequence>MIKLRRHLALFAITVALVLGFLWWIAAGSPSRAQTDQSVLANLISRLLSTPTTRVSIGSIEGALSSNAVIRDVRISDRNGVWLSLDRARLVWTRTALLRGRLEVNELQIDRLQIPRKPVSTEEEEAAVSDEPILPDLPVKVIVERLTLQELALGEPVLGTAARLSAQGSADLGDPSEGLKLDFAAQRLDAPGRLSINLNYVPQTNRLALDLTHQEPAGGIAARLIDLPGLPPVDLKLAGEGPLSGFIARLDFYAGPTIGAAGATTVRRAGAAYTIDANLAARIEGLLPAPVAPVFSGTTQVLGNVAVGDDGSLRLQPVRITSSVASFDLAGTVSASHALDLTVQARALPTDGFMTRAGDAEIRRLDFDGTVQGTMTAPRINGSLDATGVRLPQGSLDTLSARIAMIPLRDVAIPDRFSFTVDARANGIQPADRAFARAMGPTLSLTANGTFDRDGIASVDAARLETSTAQAGFTGRIGATVLDGNLDAKIPMLAAFSGVAGRTLRGSASLQAKLSGNPRRADIAAAVDANLRELSTGTPSLDGLLGRSVTANGVVHRIPGGFAFENFRVDGAHLDARADGRATQSTADIGLDMTVDDLRRVDPRISAGRAEVAARLSGSLERPDVRATATLADVRALNRPIPRLVVTLNAKNVTGTLDAALDLEGQVGAKPANGTVHLARPAEGGWLLDRLNVNVGSVSLNGDLRIGSDRLAQGRISLSGSNLDDLSPLLLTKLDGSVGADITLNAPNGRQEISIAARGSRVAVTNVTVQDFDARLTVSNLYARPMIDGTIQADSLTAAGQTFRTVRLTAEGSPDASIIIASAVGQGFDLNAQARLVPGDATRVELASFTARRGGRRLALAQPASISLQNGTATINGLVIAADQGRVGVSGIVGNRLDLSVDIRNLPLQIAEIAVPNLGLAGTVNGSATVGGEASNPSGTYDLRIAGLATSETRQAGLPPLAVTAQGRIADQRATIDAEIAEGRFGTLKLSGSVPLDLTDELALKISGRTDLAVANSFLSAGGQRLTGSIALDLTIAGPAAEPRVQGIVTLAGGSFVDSLQGIQLNAIDGRFAARGQTFVIERLSARTPNGGSLAASGQVTIDAAAGWPADIRITGTRAQLVSSEIVDTSADLDLAISGPLTSRPRVAGRVDIITMNVSVPDRLPTTFRPLPGTKHVQPPPAAAARLALARKRQDASSRGRPFSADLDLVITAQNRIFVRGRGINAELGGDLRLQGTSRDPVAIGAFELRRGRLDLIGRRIDFVRGRLDFTGDLTPSLDFLAETQAGEVTARIAVSGPASRPEFAFSSSPDLPQDEVLSRILFQRPSGGLSAGQALQLAQTVAQLSGGTGTEAFESLRRSLGVDSLDITVDASGGPAVGVSRYISDNVRVGVRAGARPEESGVTVDVDLTRRLKAQGAVDAEGGTSVGVGFEWEY</sequence>
<comment type="subcellular location">
    <subcellularLocation>
        <location evidence="1">Membrane</location>
        <topology evidence="1">Single-pass membrane protein</topology>
    </subcellularLocation>
</comment>
<evidence type="ECO:0000256" key="3">
    <source>
        <dbReference type="ARBA" id="ARBA00022989"/>
    </source>
</evidence>
<dbReference type="GO" id="GO:0009306">
    <property type="term" value="P:protein secretion"/>
    <property type="evidence" value="ECO:0007669"/>
    <property type="project" value="InterPro"/>
</dbReference>
<dbReference type="PANTHER" id="PTHR36985:SF1">
    <property type="entry name" value="TRANSLOCATION AND ASSEMBLY MODULE SUBUNIT TAMB"/>
    <property type="match status" value="1"/>
</dbReference>
<evidence type="ECO:0000313" key="6">
    <source>
        <dbReference type="EMBL" id="KLK92435.1"/>
    </source>
</evidence>
<reference evidence="6 7" key="1">
    <citation type="submission" date="2015-05" db="EMBL/GenBank/DDBJ databases">
        <title>Draft genome sequence of Microvirga vignae strain BR3299, a novel nitrogen fixing bacteria isolated from Brazil semi-aired region.</title>
        <authorList>
            <person name="Zilli J.E."/>
            <person name="Passos S.R."/>
            <person name="Leite J."/>
            <person name="Baldani J.I."/>
            <person name="Xavier G.R."/>
            <person name="Rumjaneck N.G."/>
            <person name="Simoes-Araujo J.L."/>
        </authorList>
    </citation>
    <scope>NUCLEOTIDE SEQUENCE [LARGE SCALE GENOMIC DNA]</scope>
    <source>
        <strain evidence="6 7">BR3299</strain>
    </source>
</reference>
<evidence type="ECO:0000313" key="7">
    <source>
        <dbReference type="Proteomes" id="UP000035489"/>
    </source>
</evidence>
<dbReference type="Proteomes" id="UP000035489">
    <property type="component" value="Unassembled WGS sequence"/>
</dbReference>
<dbReference type="PATRIC" id="fig|1225564.3.peg.3795"/>
<comment type="caution">
    <text evidence="6">The sequence shown here is derived from an EMBL/GenBank/DDBJ whole genome shotgun (WGS) entry which is preliminary data.</text>
</comment>
<keyword evidence="4" id="KW-0472">Membrane</keyword>
<keyword evidence="2" id="KW-0812">Transmembrane</keyword>
<proteinExistence type="predicted"/>
<evidence type="ECO:0000259" key="5">
    <source>
        <dbReference type="Pfam" id="PF04357"/>
    </source>
</evidence>
<evidence type="ECO:0000256" key="4">
    <source>
        <dbReference type="ARBA" id="ARBA00023136"/>
    </source>
</evidence>
<dbReference type="PANTHER" id="PTHR36985">
    <property type="entry name" value="TRANSLOCATION AND ASSEMBLY MODULE SUBUNIT TAMB"/>
    <property type="match status" value="1"/>
</dbReference>
<accession>A0A0H1RB37</accession>
<keyword evidence="7" id="KW-1185">Reference proteome</keyword>
<dbReference type="STRING" id="1225564.AA309_14590"/>
<name>A0A0H1RB37_9HYPH</name>
<gene>
    <name evidence="6" type="ORF">AA309_14590</name>
</gene>
<dbReference type="Pfam" id="PF04357">
    <property type="entry name" value="TamB"/>
    <property type="match status" value="1"/>
</dbReference>
<evidence type="ECO:0000256" key="2">
    <source>
        <dbReference type="ARBA" id="ARBA00022692"/>
    </source>
</evidence>
<protein>
    <recommendedName>
        <fullName evidence="5">Translocation and assembly module TamB C-terminal domain-containing protein</fullName>
    </recommendedName>
</protein>
<dbReference type="OrthoDB" id="7784409at2"/>
<dbReference type="InterPro" id="IPR007452">
    <property type="entry name" value="TamB_C"/>
</dbReference>
<feature type="domain" description="Translocation and assembly module TamB C-terminal" evidence="5">
    <location>
        <begin position="1082"/>
        <end position="1435"/>
    </location>
</feature>
<dbReference type="RefSeq" id="WP_047189761.1">
    <property type="nucleotide sequence ID" value="NZ_LCYG01000035.1"/>
</dbReference>
<dbReference type="EMBL" id="LCYG01000035">
    <property type="protein sequence ID" value="KLK92435.1"/>
    <property type="molecule type" value="Genomic_DNA"/>
</dbReference>
<dbReference type="GO" id="GO:0005886">
    <property type="term" value="C:plasma membrane"/>
    <property type="evidence" value="ECO:0007669"/>
    <property type="project" value="InterPro"/>
</dbReference>
<evidence type="ECO:0000256" key="1">
    <source>
        <dbReference type="ARBA" id="ARBA00004167"/>
    </source>
</evidence>
<organism evidence="6 7">
    <name type="scientific">Microvirga vignae</name>
    <dbReference type="NCBI Taxonomy" id="1225564"/>
    <lineage>
        <taxon>Bacteria</taxon>
        <taxon>Pseudomonadati</taxon>
        <taxon>Pseudomonadota</taxon>
        <taxon>Alphaproteobacteria</taxon>
        <taxon>Hyphomicrobiales</taxon>
        <taxon>Methylobacteriaceae</taxon>
        <taxon>Microvirga</taxon>
    </lineage>
</organism>